<evidence type="ECO:0000256" key="9">
    <source>
        <dbReference type="HAMAP-Rule" id="MF_00446"/>
    </source>
</evidence>
<feature type="active site" description="Proton donor" evidence="9 10">
    <location>
        <position position="54"/>
    </location>
</feature>
<keyword evidence="3 9" id="KW-0210">Decarboxylase</keyword>
<dbReference type="InterPro" id="IPR003190">
    <property type="entry name" value="Asp_decarbox"/>
</dbReference>
<dbReference type="GO" id="GO:0004068">
    <property type="term" value="F:aspartate 1-decarboxylase activity"/>
    <property type="evidence" value="ECO:0007669"/>
    <property type="project" value="UniProtKB-UniRule"/>
</dbReference>
<evidence type="ECO:0000256" key="3">
    <source>
        <dbReference type="ARBA" id="ARBA00022793"/>
    </source>
</evidence>
<dbReference type="Pfam" id="PF02261">
    <property type="entry name" value="Asp_decarbox"/>
    <property type="match status" value="1"/>
</dbReference>
<keyword evidence="5 9" id="KW-0865">Zymogen</keyword>
<accession>A0A194AIP0</accession>
<comment type="caution">
    <text evidence="14">The sequence shown here is derived from an EMBL/GenBank/DDBJ whole genome shotgun (WGS) entry which is preliminary data.</text>
</comment>
<feature type="chain" id="PRO_5013992790" description="Aspartate 1-decarboxylase alpha chain" evidence="9 13">
    <location>
        <begin position="21"/>
        <end position="112"/>
    </location>
</feature>
<evidence type="ECO:0000256" key="7">
    <source>
        <dbReference type="ARBA" id="ARBA00023270"/>
    </source>
</evidence>
<feature type="chain" id="PRO_5013992791" description="Aspartate 1-decarboxylase beta chain" evidence="9 13">
    <location>
        <begin position="1"/>
        <end position="20"/>
    </location>
</feature>
<dbReference type="Proteomes" id="UP000095200">
    <property type="component" value="Unassembled WGS sequence"/>
</dbReference>
<protein>
    <recommendedName>
        <fullName evidence="9">Aspartate 1-decarboxylase</fullName>
        <ecNumber evidence="9">4.1.1.11</ecNumber>
    </recommendedName>
    <alternativeName>
        <fullName evidence="9">Aspartate alpha-decarboxylase</fullName>
    </alternativeName>
    <component>
        <recommendedName>
            <fullName evidence="9">Aspartate 1-decarboxylase beta chain</fullName>
        </recommendedName>
    </component>
    <component>
        <recommendedName>
            <fullName evidence="9">Aspartate 1-decarboxylase alpha chain</fullName>
        </recommendedName>
    </component>
</protein>
<dbReference type="HAMAP" id="MF_00446">
    <property type="entry name" value="PanD"/>
    <property type="match status" value="1"/>
</dbReference>
<comment type="function">
    <text evidence="9">Catalyzes the pyruvoyl-dependent decarboxylation of aspartate to produce beta-alanine.</text>
</comment>
<dbReference type="STRING" id="1592317.DPF_1820"/>
<dbReference type="NCBIfam" id="TIGR00223">
    <property type="entry name" value="panD"/>
    <property type="match status" value="1"/>
</dbReference>
<keyword evidence="8 9" id="KW-0670">Pyruvate</keyword>
<evidence type="ECO:0000256" key="1">
    <source>
        <dbReference type="ARBA" id="ARBA00022490"/>
    </source>
</evidence>
<name>A0A194AIP0_9BACT</name>
<comment type="subcellular location">
    <subcellularLocation>
        <location evidence="9">Cytoplasm</location>
    </subcellularLocation>
</comment>
<gene>
    <name evidence="9" type="primary">panD</name>
    <name evidence="14" type="ORF">DPF_1820</name>
</gene>
<comment type="pathway">
    <text evidence="9">Cofactor biosynthesis; (R)-pantothenate biosynthesis; beta-alanine from L-aspartate: step 1/1.</text>
</comment>
<feature type="binding site" evidence="9 11">
    <location>
        <begin position="69"/>
        <end position="71"/>
    </location>
    <ligand>
        <name>substrate</name>
    </ligand>
</feature>
<feature type="binding site" evidence="9 11">
    <location>
        <position position="53"/>
    </location>
    <ligand>
        <name>substrate</name>
    </ligand>
</feature>
<dbReference type="AlphaFoldDB" id="A0A194AIP0"/>
<keyword evidence="2 9" id="KW-0566">Pantothenate biosynthesis</keyword>
<keyword evidence="6 9" id="KW-0456">Lyase</keyword>
<dbReference type="Gene3D" id="2.40.40.20">
    <property type="match status" value="1"/>
</dbReference>
<evidence type="ECO:0000313" key="14">
    <source>
        <dbReference type="EMBL" id="GAU09100.1"/>
    </source>
</evidence>
<dbReference type="CDD" id="cd06919">
    <property type="entry name" value="Asp_decarbox"/>
    <property type="match status" value="1"/>
</dbReference>
<dbReference type="GO" id="GO:0005829">
    <property type="term" value="C:cytosol"/>
    <property type="evidence" value="ECO:0007669"/>
    <property type="project" value="TreeGrafter"/>
</dbReference>
<evidence type="ECO:0000256" key="13">
    <source>
        <dbReference type="PIRSR" id="PIRSR006246-5"/>
    </source>
</evidence>
<comment type="similarity">
    <text evidence="9">Belongs to the PanD family.</text>
</comment>
<comment type="cofactor">
    <cofactor evidence="9 10">
        <name>pyruvate</name>
        <dbReference type="ChEBI" id="CHEBI:15361"/>
    </cofactor>
    <text evidence="9 10">Binds 1 pyruvoyl group covalently per subunit.</text>
</comment>
<comment type="PTM">
    <text evidence="9 12">Is synthesized initially as an inactive proenzyme, which is activated by self-cleavage at a specific serine bond to produce a beta-subunit with a hydroxyl group at its C-terminus and an alpha-subunit with a pyruvoyl group at its N-terminus.</text>
</comment>
<evidence type="ECO:0000256" key="6">
    <source>
        <dbReference type="ARBA" id="ARBA00023239"/>
    </source>
</evidence>
<keyword evidence="7 9" id="KW-0704">Schiff base</keyword>
<evidence type="ECO:0000256" key="4">
    <source>
        <dbReference type="ARBA" id="ARBA00022813"/>
    </source>
</evidence>
<evidence type="ECO:0000256" key="10">
    <source>
        <dbReference type="PIRSR" id="PIRSR006246-1"/>
    </source>
</evidence>
<feature type="modified residue" description="Pyruvic acid (Ser)" evidence="9 12">
    <location>
        <position position="21"/>
    </location>
</feature>
<comment type="subunit">
    <text evidence="9">Heterooctamer of four alpha and four beta subunits.</text>
</comment>
<organism evidence="14 15">
    <name type="scientific">Desulfoplanes formicivorans</name>
    <dbReference type="NCBI Taxonomy" id="1592317"/>
    <lineage>
        <taxon>Bacteria</taxon>
        <taxon>Pseudomonadati</taxon>
        <taxon>Thermodesulfobacteriota</taxon>
        <taxon>Desulfovibrionia</taxon>
        <taxon>Desulfovibrionales</taxon>
        <taxon>Desulfoplanaceae</taxon>
        <taxon>Desulfoplanes</taxon>
    </lineage>
</organism>
<keyword evidence="15" id="KW-1185">Reference proteome</keyword>
<dbReference type="GO" id="GO:0015940">
    <property type="term" value="P:pantothenate biosynthetic process"/>
    <property type="evidence" value="ECO:0007669"/>
    <property type="project" value="UniProtKB-UniRule"/>
</dbReference>
<evidence type="ECO:0000256" key="11">
    <source>
        <dbReference type="PIRSR" id="PIRSR006246-2"/>
    </source>
</evidence>
<reference evidence="15" key="1">
    <citation type="submission" date="2016-06" db="EMBL/GenBank/DDBJ databases">
        <title>Draft genome sequence of Desulfoplanes formicivorans strain Pf12B.</title>
        <authorList>
            <person name="Watanabe M."/>
            <person name="Kojima H."/>
            <person name="Fukui M."/>
        </authorList>
    </citation>
    <scope>NUCLEOTIDE SEQUENCE [LARGE SCALE GENOMIC DNA]</scope>
    <source>
        <strain evidence="15">Pf12B</strain>
    </source>
</reference>
<evidence type="ECO:0000256" key="5">
    <source>
        <dbReference type="ARBA" id="ARBA00023145"/>
    </source>
</evidence>
<evidence type="ECO:0000313" key="15">
    <source>
        <dbReference type="Proteomes" id="UP000095200"/>
    </source>
</evidence>
<dbReference type="GO" id="GO:0006523">
    <property type="term" value="P:alanine biosynthetic process"/>
    <property type="evidence" value="ECO:0007669"/>
    <property type="project" value="InterPro"/>
</dbReference>
<comment type="catalytic activity">
    <reaction evidence="9">
        <text>L-aspartate + H(+) = beta-alanine + CO2</text>
        <dbReference type="Rhea" id="RHEA:19497"/>
        <dbReference type="ChEBI" id="CHEBI:15378"/>
        <dbReference type="ChEBI" id="CHEBI:16526"/>
        <dbReference type="ChEBI" id="CHEBI:29991"/>
        <dbReference type="ChEBI" id="CHEBI:57966"/>
        <dbReference type="EC" id="4.1.1.11"/>
    </reaction>
</comment>
<evidence type="ECO:0000256" key="12">
    <source>
        <dbReference type="PIRSR" id="PIRSR006246-3"/>
    </source>
</evidence>
<dbReference type="PANTHER" id="PTHR21012">
    <property type="entry name" value="ASPARTATE 1-DECARBOXYLASE"/>
    <property type="match status" value="1"/>
</dbReference>
<evidence type="ECO:0000256" key="8">
    <source>
        <dbReference type="ARBA" id="ARBA00023317"/>
    </source>
</evidence>
<evidence type="ECO:0000256" key="2">
    <source>
        <dbReference type="ARBA" id="ARBA00022655"/>
    </source>
</evidence>
<proteinExistence type="inferred from homology"/>
<dbReference type="UniPathway" id="UPA00028">
    <property type="reaction ID" value="UER00002"/>
</dbReference>
<dbReference type="PIRSF" id="PIRSF006246">
    <property type="entry name" value="Asp_decarbox"/>
    <property type="match status" value="1"/>
</dbReference>
<feature type="active site" description="Schiff-base intermediate with substrate; via pyruvic acid" evidence="9 10">
    <location>
        <position position="21"/>
    </location>
</feature>
<keyword evidence="4 9" id="KW-0068">Autocatalytic cleavage</keyword>
<dbReference type="SUPFAM" id="SSF50692">
    <property type="entry name" value="ADC-like"/>
    <property type="match status" value="1"/>
</dbReference>
<dbReference type="EC" id="4.1.1.11" evidence="9"/>
<keyword evidence="1 9" id="KW-0963">Cytoplasm</keyword>
<dbReference type="EMBL" id="BDFE01000016">
    <property type="protein sequence ID" value="GAU09100.1"/>
    <property type="molecule type" value="Genomic_DNA"/>
</dbReference>
<dbReference type="InterPro" id="IPR009010">
    <property type="entry name" value="Asp_de-COase-like_dom_sf"/>
</dbReference>
<dbReference type="PANTHER" id="PTHR21012:SF0">
    <property type="entry name" value="ASPARTATE 1-DECARBOXYLASE"/>
    <property type="match status" value="1"/>
</dbReference>
<sequence length="112" mass="12153">MLKSKIHRASVTDADLNYEGSITLDAELMTLADILPNERVDIWNVTTGTRLHTYAIAGRAGSGVVCINGAAAHLVSQGDIVIIASWQCMEHDQAKKHVPKVVFVDENNRPTG</sequence>